<evidence type="ECO:0000256" key="1">
    <source>
        <dbReference type="SAM" id="MobiDB-lite"/>
    </source>
</evidence>
<proteinExistence type="predicted"/>
<gene>
    <name evidence="2" type="ORF">HGA15_02145</name>
</gene>
<protein>
    <recommendedName>
        <fullName evidence="4">DUF4254 domain-containing protein</fullName>
    </recommendedName>
</protein>
<organism evidence="2 3">
    <name type="scientific">Nocardia flavorosea</name>
    <dbReference type="NCBI Taxonomy" id="53429"/>
    <lineage>
        <taxon>Bacteria</taxon>
        <taxon>Bacillati</taxon>
        <taxon>Actinomycetota</taxon>
        <taxon>Actinomycetes</taxon>
        <taxon>Mycobacteriales</taxon>
        <taxon>Nocardiaceae</taxon>
        <taxon>Nocardia</taxon>
    </lineage>
</organism>
<evidence type="ECO:0008006" key="4">
    <source>
        <dbReference type="Google" id="ProtNLM"/>
    </source>
</evidence>
<dbReference type="Proteomes" id="UP000570678">
    <property type="component" value="Unassembled WGS sequence"/>
</dbReference>
<keyword evidence="3" id="KW-1185">Reference proteome</keyword>
<evidence type="ECO:0000313" key="2">
    <source>
        <dbReference type="EMBL" id="NKY54977.1"/>
    </source>
</evidence>
<reference evidence="2 3" key="1">
    <citation type="submission" date="2020-04" db="EMBL/GenBank/DDBJ databases">
        <title>MicrobeNet Type strains.</title>
        <authorList>
            <person name="Nicholson A.C."/>
        </authorList>
    </citation>
    <scope>NUCLEOTIDE SEQUENCE [LARGE SCALE GENOMIC DNA]</scope>
    <source>
        <strain evidence="2 3">JCM 3332</strain>
    </source>
</reference>
<dbReference type="RefSeq" id="WP_157116124.1">
    <property type="nucleotide sequence ID" value="NZ_JAAXOT010000001.1"/>
</dbReference>
<feature type="region of interest" description="Disordered" evidence="1">
    <location>
        <begin position="12"/>
        <end position="37"/>
    </location>
</feature>
<name>A0A846Y7Z9_9NOCA</name>
<sequence length="203" mass="22386">MPVVKSHCDRFSPAEHSTFRQHPSPPTAVAGGHDHADRVSMPNPTALLCAMAGQHIEGPLCNLAFKLVDIHRRRIIRPDSDANLLALRIPVLVRIDALTRQLPPPGPTAHPYEPGLARLIDRLAWAAAEAFELLMCHDIGGEQVHRAWTRLAELELEYADLYRDIRAGVRYLPAGTVHAEISRALMSKISRAIPQTRVSAGTD</sequence>
<comment type="caution">
    <text evidence="2">The sequence shown here is derived from an EMBL/GenBank/DDBJ whole genome shotgun (WGS) entry which is preliminary data.</text>
</comment>
<dbReference type="EMBL" id="JAAXOT010000001">
    <property type="protein sequence ID" value="NKY54977.1"/>
    <property type="molecule type" value="Genomic_DNA"/>
</dbReference>
<evidence type="ECO:0000313" key="3">
    <source>
        <dbReference type="Proteomes" id="UP000570678"/>
    </source>
</evidence>
<dbReference type="AlphaFoldDB" id="A0A846Y7Z9"/>
<accession>A0A846Y7Z9</accession>